<feature type="transmembrane region" description="Helical" evidence="2">
    <location>
        <begin position="58"/>
        <end position="86"/>
    </location>
</feature>
<evidence type="ECO:0000256" key="1">
    <source>
        <dbReference type="SAM" id="MobiDB-lite"/>
    </source>
</evidence>
<dbReference type="RefSeq" id="WP_042542634.1">
    <property type="nucleotide sequence ID" value="NZ_JXSQ01000001.1"/>
</dbReference>
<keyword evidence="2" id="KW-0812">Transmembrane</keyword>
<dbReference type="EMBL" id="JXSQ01000001">
    <property type="protein sequence ID" value="KIP53877.1"/>
    <property type="molecule type" value="Genomic_DNA"/>
</dbReference>
<reference evidence="3 4" key="1">
    <citation type="submission" date="2015-01" db="EMBL/GenBank/DDBJ databases">
        <title>Draft genome sequence of Leucobacter komagatae strain VKM ST2845.</title>
        <authorList>
            <person name="Karlyshev A.V."/>
            <person name="Kudryashova E.B."/>
        </authorList>
    </citation>
    <scope>NUCLEOTIDE SEQUENCE [LARGE SCALE GENOMIC DNA]</scope>
    <source>
        <strain evidence="3 4">VKM ST2845</strain>
    </source>
</reference>
<evidence type="ECO:0000313" key="4">
    <source>
        <dbReference type="Proteomes" id="UP000032120"/>
    </source>
</evidence>
<gene>
    <name evidence="3" type="ORF">SD72_01570</name>
</gene>
<keyword evidence="2" id="KW-1133">Transmembrane helix</keyword>
<protein>
    <submittedName>
        <fullName evidence="3">Uncharacterized protein</fullName>
    </submittedName>
</protein>
<name>A0A0D0ISC4_9MICO</name>
<dbReference type="Proteomes" id="UP000032120">
    <property type="component" value="Unassembled WGS sequence"/>
</dbReference>
<keyword evidence="4" id="KW-1185">Reference proteome</keyword>
<dbReference type="AlphaFoldDB" id="A0A0D0ISC4"/>
<evidence type="ECO:0000313" key="3">
    <source>
        <dbReference type="EMBL" id="KIP53877.1"/>
    </source>
</evidence>
<sequence>MKDEHTAAATNEQALRTRGPIEAAGGAGSPADVRDVRELGLEEVEVDPLEPLSPKTKLTAWGLGIGGAVAFASLALGAIVVIDWLIPYVRYLYLLWLGSGSADF</sequence>
<evidence type="ECO:0000256" key="2">
    <source>
        <dbReference type="SAM" id="Phobius"/>
    </source>
</evidence>
<feature type="region of interest" description="Disordered" evidence="1">
    <location>
        <begin position="1"/>
        <end position="32"/>
    </location>
</feature>
<keyword evidence="2" id="KW-0472">Membrane</keyword>
<proteinExistence type="predicted"/>
<comment type="caution">
    <text evidence="3">The sequence shown here is derived from an EMBL/GenBank/DDBJ whole genome shotgun (WGS) entry which is preliminary data.</text>
</comment>
<organism evidence="3 4">
    <name type="scientific">Leucobacter komagatae</name>
    <dbReference type="NCBI Taxonomy" id="55969"/>
    <lineage>
        <taxon>Bacteria</taxon>
        <taxon>Bacillati</taxon>
        <taxon>Actinomycetota</taxon>
        <taxon>Actinomycetes</taxon>
        <taxon>Micrococcales</taxon>
        <taxon>Microbacteriaceae</taxon>
        <taxon>Leucobacter</taxon>
    </lineage>
</organism>
<accession>A0A0D0ISC4</accession>
<dbReference type="OrthoDB" id="9429629at2"/>